<feature type="region of interest" description="Disordered" evidence="1">
    <location>
        <begin position="209"/>
        <end position="242"/>
    </location>
</feature>
<evidence type="ECO:0000256" key="1">
    <source>
        <dbReference type="SAM" id="MobiDB-lite"/>
    </source>
</evidence>
<organism evidence="2 3">
    <name type="scientific">Artemisia annua</name>
    <name type="common">Sweet wormwood</name>
    <dbReference type="NCBI Taxonomy" id="35608"/>
    <lineage>
        <taxon>Eukaryota</taxon>
        <taxon>Viridiplantae</taxon>
        <taxon>Streptophyta</taxon>
        <taxon>Embryophyta</taxon>
        <taxon>Tracheophyta</taxon>
        <taxon>Spermatophyta</taxon>
        <taxon>Magnoliopsida</taxon>
        <taxon>eudicotyledons</taxon>
        <taxon>Gunneridae</taxon>
        <taxon>Pentapetalae</taxon>
        <taxon>asterids</taxon>
        <taxon>campanulids</taxon>
        <taxon>Asterales</taxon>
        <taxon>Asteraceae</taxon>
        <taxon>Asteroideae</taxon>
        <taxon>Anthemideae</taxon>
        <taxon>Artemisiinae</taxon>
        <taxon>Artemisia</taxon>
    </lineage>
</organism>
<accession>A0A2U1M7K1</accession>
<feature type="compositionally biased region" description="Basic and acidic residues" evidence="1">
    <location>
        <begin position="107"/>
        <end position="121"/>
    </location>
</feature>
<dbReference type="EMBL" id="PKPP01006226">
    <property type="protein sequence ID" value="PWA57242.1"/>
    <property type="molecule type" value="Genomic_DNA"/>
</dbReference>
<name>A0A2U1M7K1_ARTAN</name>
<feature type="compositionally biased region" description="Acidic residues" evidence="1">
    <location>
        <begin position="122"/>
        <end position="139"/>
    </location>
</feature>
<reference evidence="2 3" key="1">
    <citation type="journal article" date="2018" name="Mol. Plant">
        <title>The genome of Artemisia annua provides insight into the evolution of Asteraceae family and artemisinin biosynthesis.</title>
        <authorList>
            <person name="Shen Q."/>
            <person name="Zhang L."/>
            <person name="Liao Z."/>
            <person name="Wang S."/>
            <person name="Yan T."/>
            <person name="Shi P."/>
            <person name="Liu M."/>
            <person name="Fu X."/>
            <person name="Pan Q."/>
            <person name="Wang Y."/>
            <person name="Lv Z."/>
            <person name="Lu X."/>
            <person name="Zhang F."/>
            <person name="Jiang W."/>
            <person name="Ma Y."/>
            <person name="Chen M."/>
            <person name="Hao X."/>
            <person name="Li L."/>
            <person name="Tang Y."/>
            <person name="Lv G."/>
            <person name="Zhou Y."/>
            <person name="Sun X."/>
            <person name="Brodelius P.E."/>
            <person name="Rose J.K.C."/>
            <person name="Tang K."/>
        </authorList>
    </citation>
    <scope>NUCLEOTIDE SEQUENCE [LARGE SCALE GENOMIC DNA]</scope>
    <source>
        <strain evidence="3">cv. Huhao1</strain>
        <tissue evidence="2">Leaf</tissue>
    </source>
</reference>
<evidence type="ECO:0000313" key="3">
    <source>
        <dbReference type="Proteomes" id="UP000245207"/>
    </source>
</evidence>
<dbReference type="OrthoDB" id="767933at2759"/>
<feature type="region of interest" description="Disordered" evidence="1">
    <location>
        <begin position="107"/>
        <end position="163"/>
    </location>
</feature>
<proteinExistence type="predicted"/>
<evidence type="ECO:0000313" key="2">
    <source>
        <dbReference type="EMBL" id="PWA57242.1"/>
    </source>
</evidence>
<dbReference type="PANTHER" id="PTHR31008:SF44">
    <property type="entry name" value="DUF4005 DOMAIN-CONTAINING PROTEIN"/>
    <property type="match status" value="1"/>
</dbReference>
<sequence>MDWKDEGGGCDVRRNPFVSFSDTESESEGFVGDDVKDGKCEVAKVKREPDVKTQKGACYRCLKGSWFTEKESRRFLRKNTGIGPGAGSVAAKMKASIMVSKVVNKDEEYDKPASEPNVKDDGLEELDTTETEDQIIADEVESRMSPESEILINSESENGNTSQSFLQVDHTSVAELPATVTSPFPVQDSPGESPMSWNSHTNYPFSFNHEASDFESPMRSPASWNLQPTEADAARRRKKWGIVKKSSPIANSSGLQSRKDMAKGFKRLLKFGRKSRHTDNLSDYISATTFEFLRRR</sequence>
<dbReference type="STRING" id="35608.A0A2U1M7K1"/>
<protein>
    <submittedName>
        <fullName evidence="2">Uncharacterized protein</fullName>
    </submittedName>
</protein>
<feature type="compositionally biased region" description="Low complexity" evidence="1">
    <location>
        <begin position="147"/>
        <end position="158"/>
    </location>
</feature>
<comment type="caution">
    <text evidence="2">The sequence shown here is derived from an EMBL/GenBank/DDBJ whole genome shotgun (WGS) entry which is preliminary data.</text>
</comment>
<dbReference type="AlphaFoldDB" id="A0A2U1M7K1"/>
<dbReference type="Proteomes" id="UP000245207">
    <property type="component" value="Unassembled WGS sequence"/>
</dbReference>
<gene>
    <name evidence="2" type="ORF">CTI12_AA409400</name>
</gene>
<keyword evidence="3" id="KW-1185">Reference proteome</keyword>
<dbReference type="PANTHER" id="PTHR31008">
    <property type="entry name" value="COP1-INTERACTING PROTEIN-RELATED"/>
    <property type="match status" value="1"/>
</dbReference>